<gene>
    <name evidence="2" type="ORF">KI387_022643</name>
</gene>
<dbReference type="EMBL" id="JAHRHJ020000005">
    <property type="protein sequence ID" value="KAH9314016.1"/>
    <property type="molecule type" value="Genomic_DNA"/>
</dbReference>
<evidence type="ECO:0000313" key="3">
    <source>
        <dbReference type="Proteomes" id="UP000824469"/>
    </source>
</evidence>
<accession>A0AA38L7A5</accession>
<dbReference type="InterPro" id="IPR038595">
    <property type="entry name" value="LOR_sf"/>
</dbReference>
<dbReference type="OMA" id="LIMSWIV"/>
<reference evidence="2 3" key="1">
    <citation type="journal article" date="2021" name="Nat. Plants">
        <title>The Taxus genome provides insights into paclitaxel biosynthesis.</title>
        <authorList>
            <person name="Xiong X."/>
            <person name="Gou J."/>
            <person name="Liao Q."/>
            <person name="Li Y."/>
            <person name="Zhou Q."/>
            <person name="Bi G."/>
            <person name="Li C."/>
            <person name="Du R."/>
            <person name="Wang X."/>
            <person name="Sun T."/>
            <person name="Guo L."/>
            <person name="Liang H."/>
            <person name="Lu P."/>
            <person name="Wu Y."/>
            <person name="Zhang Z."/>
            <person name="Ro D.K."/>
            <person name="Shang Y."/>
            <person name="Huang S."/>
            <person name="Yan J."/>
        </authorList>
    </citation>
    <scope>NUCLEOTIDE SEQUENCE [LARGE SCALE GENOMIC DNA]</scope>
    <source>
        <strain evidence="2">Ta-2019</strain>
    </source>
</reference>
<evidence type="ECO:0000256" key="1">
    <source>
        <dbReference type="ARBA" id="ARBA00005437"/>
    </source>
</evidence>
<dbReference type="Gene3D" id="2.40.160.200">
    <property type="entry name" value="LURP1-related"/>
    <property type="match status" value="1"/>
</dbReference>
<sequence length="192" mass="22123">MSQVYPHHAPRTITSLDHQLDDPHSDTPQVFTVWKNALFFCGTGFSVFDSSGNLVFRVENYTPSVKRQLLLMDATGKPLLLLRRKVVSLHQRWEGFICDEKDEHNQSGSRKASRVFSIKSSSIISPTTSIDVSLTNYPSSNYLRRQWDYHIDGSFRKRCCAIYNRSRTLVAQVKRKQSRCDMMLDKDVFSVV</sequence>
<comment type="caution">
    <text evidence="2">The sequence shown here is derived from an EMBL/GenBank/DDBJ whole genome shotgun (WGS) entry which is preliminary data.</text>
</comment>
<dbReference type="Pfam" id="PF04525">
    <property type="entry name" value="LOR"/>
    <property type="match status" value="1"/>
</dbReference>
<keyword evidence="3" id="KW-1185">Reference proteome</keyword>
<evidence type="ECO:0000313" key="2">
    <source>
        <dbReference type="EMBL" id="KAH9314016.1"/>
    </source>
</evidence>
<comment type="similarity">
    <text evidence="1">Belongs to the LOR family.</text>
</comment>
<name>A0AA38L7A5_TAXCH</name>
<dbReference type="AlphaFoldDB" id="A0AA38L7A5"/>
<dbReference type="PANTHER" id="PTHR31087">
    <property type="match status" value="1"/>
</dbReference>
<protein>
    <submittedName>
        <fullName evidence="2">Uncharacterized protein</fullName>
    </submittedName>
</protein>
<dbReference type="InterPro" id="IPR025659">
    <property type="entry name" value="Tubby-like_C"/>
</dbReference>
<feature type="non-terminal residue" evidence="2">
    <location>
        <position position="1"/>
    </location>
</feature>
<proteinExistence type="inferred from homology"/>
<dbReference type="InterPro" id="IPR007612">
    <property type="entry name" value="LOR"/>
</dbReference>
<organism evidence="2 3">
    <name type="scientific">Taxus chinensis</name>
    <name type="common">Chinese yew</name>
    <name type="synonym">Taxus wallichiana var. chinensis</name>
    <dbReference type="NCBI Taxonomy" id="29808"/>
    <lineage>
        <taxon>Eukaryota</taxon>
        <taxon>Viridiplantae</taxon>
        <taxon>Streptophyta</taxon>
        <taxon>Embryophyta</taxon>
        <taxon>Tracheophyta</taxon>
        <taxon>Spermatophyta</taxon>
        <taxon>Pinopsida</taxon>
        <taxon>Pinidae</taxon>
        <taxon>Conifers II</taxon>
        <taxon>Cupressales</taxon>
        <taxon>Taxaceae</taxon>
        <taxon>Taxus</taxon>
    </lineage>
</organism>
<dbReference type="PANTHER" id="PTHR31087:SF161">
    <property type="entry name" value="TUBBY C 2 FAMILY PROTEIN"/>
    <property type="match status" value="1"/>
</dbReference>
<dbReference type="Proteomes" id="UP000824469">
    <property type="component" value="Unassembled WGS sequence"/>
</dbReference>
<dbReference type="SUPFAM" id="SSF54518">
    <property type="entry name" value="Tubby C-terminal domain-like"/>
    <property type="match status" value="1"/>
</dbReference>